<evidence type="ECO:0000313" key="5">
    <source>
        <dbReference type="Proteomes" id="UP001372834"/>
    </source>
</evidence>
<sequence length="89" mass="10587">MKNTLVVCLVFLVAVNCVTSRWLPTRSQEDRLDKLREMLKELLESEIEKSNYENKYMYKRDVGPQIEKIETAEESEDRPMLQEKAIQKH</sequence>
<feature type="signal peptide" evidence="3">
    <location>
        <begin position="1"/>
        <end position="20"/>
    </location>
</feature>
<accession>A0AAN8Q5C5</accession>
<dbReference type="Proteomes" id="UP001372834">
    <property type="component" value="Unassembled WGS sequence"/>
</dbReference>
<feature type="compositionally biased region" description="Basic and acidic residues" evidence="2">
    <location>
        <begin position="70"/>
        <end position="81"/>
    </location>
</feature>
<feature type="region of interest" description="Disordered" evidence="2">
    <location>
        <begin position="70"/>
        <end position="89"/>
    </location>
</feature>
<evidence type="ECO:0000313" key="4">
    <source>
        <dbReference type="EMBL" id="KAK6638533.1"/>
    </source>
</evidence>
<gene>
    <name evidence="4" type="ORF">RUM43_006800</name>
</gene>
<feature type="coiled-coil region" evidence="1">
    <location>
        <begin position="25"/>
        <end position="55"/>
    </location>
</feature>
<keyword evidence="3" id="KW-0732">Signal</keyword>
<organism evidence="4 5">
    <name type="scientific">Polyplax serrata</name>
    <name type="common">Common mouse louse</name>
    <dbReference type="NCBI Taxonomy" id="468196"/>
    <lineage>
        <taxon>Eukaryota</taxon>
        <taxon>Metazoa</taxon>
        <taxon>Ecdysozoa</taxon>
        <taxon>Arthropoda</taxon>
        <taxon>Hexapoda</taxon>
        <taxon>Insecta</taxon>
        <taxon>Pterygota</taxon>
        <taxon>Neoptera</taxon>
        <taxon>Paraneoptera</taxon>
        <taxon>Psocodea</taxon>
        <taxon>Troctomorpha</taxon>
        <taxon>Phthiraptera</taxon>
        <taxon>Anoplura</taxon>
        <taxon>Polyplacidae</taxon>
        <taxon>Polyplax</taxon>
    </lineage>
</organism>
<dbReference type="AlphaFoldDB" id="A0AAN8Q5C5"/>
<evidence type="ECO:0000256" key="3">
    <source>
        <dbReference type="SAM" id="SignalP"/>
    </source>
</evidence>
<evidence type="ECO:0000256" key="1">
    <source>
        <dbReference type="SAM" id="Coils"/>
    </source>
</evidence>
<name>A0AAN8Q5C5_POLSC</name>
<proteinExistence type="predicted"/>
<dbReference type="EMBL" id="JAWJWE010000003">
    <property type="protein sequence ID" value="KAK6638533.1"/>
    <property type="molecule type" value="Genomic_DNA"/>
</dbReference>
<comment type="caution">
    <text evidence="4">The sequence shown here is derived from an EMBL/GenBank/DDBJ whole genome shotgun (WGS) entry which is preliminary data.</text>
</comment>
<evidence type="ECO:0000256" key="2">
    <source>
        <dbReference type="SAM" id="MobiDB-lite"/>
    </source>
</evidence>
<feature type="chain" id="PRO_5042867864" evidence="3">
    <location>
        <begin position="21"/>
        <end position="89"/>
    </location>
</feature>
<reference evidence="4 5" key="1">
    <citation type="submission" date="2023-10" db="EMBL/GenBank/DDBJ databases">
        <title>Genomes of two closely related lineages of the louse Polyplax serrata with different host specificities.</title>
        <authorList>
            <person name="Martinu J."/>
            <person name="Tarabai H."/>
            <person name="Stefka J."/>
            <person name="Hypsa V."/>
        </authorList>
    </citation>
    <scope>NUCLEOTIDE SEQUENCE [LARGE SCALE GENOMIC DNA]</scope>
    <source>
        <strain evidence="4">HR10_N</strain>
    </source>
</reference>
<protein>
    <submittedName>
        <fullName evidence="4">Uncharacterized protein</fullName>
    </submittedName>
</protein>
<keyword evidence="1" id="KW-0175">Coiled coil</keyword>